<keyword evidence="9 11" id="KW-0413">Isomerase</keyword>
<organism evidence="13 14">
    <name type="scientific">Thermotalea metallivorans</name>
    <dbReference type="NCBI Taxonomy" id="520762"/>
    <lineage>
        <taxon>Bacteria</taxon>
        <taxon>Bacillati</taxon>
        <taxon>Bacillota</taxon>
        <taxon>Clostridia</taxon>
        <taxon>Peptostreptococcales</taxon>
        <taxon>Thermotaleaceae</taxon>
        <taxon>Thermotalea</taxon>
    </lineage>
</organism>
<comment type="caution">
    <text evidence="13">The sequence shown here is derived from an EMBL/GenBank/DDBJ whole genome shotgun (WGS) entry which is preliminary data.</text>
</comment>
<evidence type="ECO:0000313" key="14">
    <source>
        <dbReference type="Proteomes" id="UP000070456"/>
    </source>
</evidence>
<dbReference type="GO" id="GO:0003978">
    <property type="term" value="F:UDP-glucose 4-epimerase activity"/>
    <property type="evidence" value="ECO:0007669"/>
    <property type="project" value="UniProtKB-UniRule"/>
</dbReference>
<dbReference type="Proteomes" id="UP000070456">
    <property type="component" value="Unassembled WGS sequence"/>
</dbReference>
<evidence type="ECO:0000256" key="1">
    <source>
        <dbReference type="ARBA" id="ARBA00000083"/>
    </source>
</evidence>
<dbReference type="UniPathway" id="UPA00214"/>
<comment type="cofactor">
    <cofactor evidence="2 11">
        <name>NAD(+)</name>
        <dbReference type="ChEBI" id="CHEBI:57540"/>
    </cofactor>
</comment>
<feature type="domain" description="NAD-dependent epimerase/dehydratase" evidence="12">
    <location>
        <begin position="3"/>
        <end position="251"/>
    </location>
</feature>
<dbReference type="STRING" id="520762.AN619_12500"/>
<dbReference type="EC" id="5.1.3.2" evidence="5 11"/>
<keyword evidence="14" id="KW-1185">Reference proteome</keyword>
<dbReference type="EMBL" id="LOEE01000028">
    <property type="protein sequence ID" value="KXG76293.1"/>
    <property type="molecule type" value="Genomic_DNA"/>
</dbReference>
<evidence type="ECO:0000256" key="4">
    <source>
        <dbReference type="ARBA" id="ARBA00007637"/>
    </source>
</evidence>
<dbReference type="OrthoDB" id="9811743at2"/>
<gene>
    <name evidence="13" type="primary">galE</name>
    <name evidence="13" type="ORF">AN619_12500</name>
</gene>
<evidence type="ECO:0000256" key="7">
    <source>
        <dbReference type="ARBA" id="ARBA00023027"/>
    </source>
</evidence>
<reference evidence="13 14" key="1">
    <citation type="submission" date="2015-12" db="EMBL/GenBank/DDBJ databases">
        <title>Draft genome sequence of the thermoanaerobe Thermotalea metallivorans, an isolate from the runoff channel of the Great Artesian Basin, Australia.</title>
        <authorList>
            <person name="Patel B.K."/>
        </authorList>
    </citation>
    <scope>NUCLEOTIDE SEQUENCE [LARGE SCALE GENOMIC DNA]</scope>
    <source>
        <strain evidence="13 14">B2-1</strain>
    </source>
</reference>
<sequence length="327" mass="36518">MTVLVTGGAGYIGSHTVRALVDKGRSVVVLDNLQKGHKQAVKGADLVIGDISNEELVTEIIKKYDVTSVIHFAADSLVEESMMEPRKYYHNNVIKTIKLLDAILKNSINKIVFSSTAAVYGSPKEVPIQENIELKPTNVYGRTKRMIENVLEDYDMAYGLKYIALRYFNAAGACVTGEIGEDHSPESHLIPIILQVALGKRDKLIIYGNDYHTKDGTCIRDYVHVSDLAEAHILALEALEGGKDSTIYNVGNGKGFSVKEIVLEIEKFIGKEIPKEISLRRPGDPDILIASIEKIKKELGWHPKYTLYDIIETAWRWHNSHPQGFEE</sequence>
<evidence type="ECO:0000259" key="12">
    <source>
        <dbReference type="Pfam" id="PF01370"/>
    </source>
</evidence>
<dbReference type="InterPro" id="IPR036291">
    <property type="entry name" value="NAD(P)-bd_dom_sf"/>
</dbReference>
<evidence type="ECO:0000256" key="5">
    <source>
        <dbReference type="ARBA" id="ARBA00013189"/>
    </source>
</evidence>
<dbReference type="NCBIfam" id="TIGR01179">
    <property type="entry name" value="galE"/>
    <property type="match status" value="1"/>
</dbReference>
<evidence type="ECO:0000256" key="11">
    <source>
        <dbReference type="RuleBase" id="RU366046"/>
    </source>
</evidence>
<dbReference type="RefSeq" id="WP_068555826.1">
    <property type="nucleotide sequence ID" value="NZ_LOEE01000028.1"/>
</dbReference>
<proteinExistence type="inferred from homology"/>
<keyword evidence="8" id="KW-0299">Galactose metabolism</keyword>
<evidence type="ECO:0000256" key="9">
    <source>
        <dbReference type="ARBA" id="ARBA00023235"/>
    </source>
</evidence>
<dbReference type="PATRIC" id="fig|520762.4.peg.1393"/>
<dbReference type="Pfam" id="PF01370">
    <property type="entry name" value="Epimerase"/>
    <property type="match status" value="1"/>
</dbReference>
<evidence type="ECO:0000256" key="3">
    <source>
        <dbReference type="ARBA" id="ARBA00004947"/>
    </source>
</evidence>
<dbReference type="AlphaFoldDB" id="A0A140L6W8"/>
<dbReference type="SUPFAM" id="SSF51735">
    <property type="entry name" value="NAD(P)-binding Rossmann-fold domains"/>
    <property type="match status" value="1"/>
</dbReference>
<comment type="similarity">
    <text evidence="4 11">Belongs to the NAD(P)-dependent epimerase/dehydratase family.</text>
</comment>
<dbReference type="GO" id="GO:0033499">
    <property type="term" value="P:galactose catabolic process via UDP-galactose, Leloir pathway"/>
    <property type="evidence" value="ECO:0007669"/>
    <property type="project" value="TreeGrafter"/>
</dbReference>
<name>A0A140L6W8_9FIRM</name>
<dbReference type="Gene3D" id="3.90.25.10">
    <property type="entry name" value="UDP-galactose 4-epimerase, domain 1"/>
    <property type="match status" value="1"/>
</dbReference>
<evidence type="ECO:0000256" key="2">
    <source>
        <dbReference type="ARBA" id="ARBA00001911"/>
    </source>
</evidence>
<evidence type="ECO:0000256" key="10">
    <source>
        <dbReference type="ARBA" id="ARBA00023277"/>
    </source>
</evidence>
<comment type="catalytic activity">
    <reaction evidence="1 11">
        <text>UDP-alpha-D-glucose = UDP-alpha-D-galactose</text>
        <dbReference type="Rhea" id="RHEA:22168"/>
        <dbReference type="ChEBI" id="CHEBI:58885"/>
        <dbReference type="ChEBI" id="CHEBI:66914"/>
        <dbReference type="EC" id="5.1.3.2"/>
    </reaction>
</comment>
<dbReference type="Gene3D" id="3.40.50.720">
    <property type="entry name" value="NAD(P)-binding Rossmann-like Domain"/>
    <property type="match status" value="1"/>
</dbReference>
<comment type="subunit">
    <text evidence="11">Homodimer.</text>
</comment>
<dbReference type="InterPro" id="IPR001509">
    <property type="entry name" value="Epimerase_deHydtase"/>
</dbReference>
<dbReference type="PANTHER" id="PTHR43725:SF53">
    <property type="entry name" value="UDP-ARABINOSE 4-EPIMERASE 1"/>
    <property type="match status" value="1"/>
</dbReference>
<dbReference type="InterPro" id="IPR005886">
    <property type="entry name" value="UDP_G4E"/>
</dbReference>
<evidence type="ECO:0000256" key="8">
    <source>
        <dbReference type="ARBA" id="ARBA00023144"/>
    </source>
</evidence>
<keyword evidence="10 11" id="KW-0119">Carbohydrate metabolism</keyword>
<evidence type="ECO:0000313" key="13">
    <source>
        <dbReference type="EMBL" id="KXG76293.1"/>
    </source>
</evidence>
<keyword evidence="7 11" id="KW-0520">NAD</keyword>
<dbReference type="PANTHER" id="PTHR43725">
    <property type="entry name" value="UDP-GLUCOSE 4-EPIMERASE"/>
    <property type="match status" value="1"/>
</dbReference>
<dbReference type="CDD" id="cd05247">
    <property type="entry name" value="UDP_G4E_1_SDR_e"/>
    <property type="match status" value="1"/>
</dbReference>
<protein>
    <recommendedName>
        <fullName evidence="6 11">UDP-glucose 4-epimerase</fullName>
        <ecNumber evidence="5 11">5.1.3.2</ecNumber>
    </recommendedName>
</protein>
<accession>A0A140L6W8</accession>
<evidence type="ECO:0000256" key="6">
    <source>
        <dbReference type="ARBA" id="ARBA00018569"/>
    </source>
</evidence>
<comment type="pathway">
    <text evidence="3 11">Carbohydrate metabolism; galactose metabolism.</text>
</comment>